<keyword evidence="3" id="KW-0611">Plant defense</keyword>
<dbReference type="PANTHER" id="PTHR23155">
    <property type="entry name" value="DISEASE RESISTANCE PROTEIN RP"/>
    <property type="match status" value="1"/>
</dbReference>
<dbReference type="Gene3D" id="1.10.10.10">
    <property type="entry name" value="Winged helix-like DNA-binding domain superfamily/Winged helix DNA-binding domain"/>
    <property type="match status" value="1"/>
</dbReference>
<dbReference type="Gene3D" id="3.80.10.10">
    <property type="entry name" value="Ribonuclease Inhibitor"/>
    <property type="match status" value="1"/>
</dbReference>
<dbReference type="InterPro" id="IPR036388">
    <property type="entry name" value="WH-like_DNA-bd_sf"/>
</dbReference>
<dbReference type="InterPro" id="IPR042197">
    <property type="entry name" value="Apaf_helical"/>
</dbReference>
<dbReference type="InterPro" id="IPR038005">
    <property type="entry name" value="RX-like_CC"/>
</dbReference>
<dbReference type="Proteomes" id="UP001603857">
    <property type="component" value="Unassembled WGS sequence"/>
</dbReference>
<dbReference type="CDD" id="cd14798">
    <property type="entry name" value="RX-CC_like"/>
    <property type="match status" value="1"/>
</dbReference>
<dbReference type="FunFam" id="1.10.8.430:FF:000003">
    <property type="entry name" value="Probable disease resistance protein At5g66910"/>
    <property type="match status" value="1"/>
</dbReference>
<dbReference type="Gene3D" id="1.10.8.430">
    <property type="entry name" value="Helical domain of apoptotic protease-activating factors"/>
    <property type="match status" value="1"/>
</dbReference>
<reference evidence="9 10" key="1">
    <citation type="submission" date="2024-08" db="EMBL/GenBank/DDBJ databases">
        <title>Insights into the chromosomal genome structure of Flemingia macrophylla.</title>
        <authorList>
            <person name="Ding Y."/>
            <person name="Zhao Y."/>
            <person name="Bi W."/>
            <person name="Wu M."/>
            <person name="Zhao G."/>
            <person name="Gong Y."/>
            <person name="Li W."/>
            <person name="Zhang P."/>
        </authorList>
    </citation>
    <scope>NUCLEOTIDE SEQUENCE [LARGE SCALE GENOMIC DNA]</scope>
    <source>
        <strain evidence="9">DYQJB</strain>
        <tissue evidence="9">Leaf</tissue>
    </source>
</reference>
<keyword evidence="4" id="KW-0175">Coiled coil</keyword>
<dbReference type="Pfam" id="PF23559">
    <property type="entry name" value="WHD_DRP"/>
    <property type="match status" value="1"/>
</dbReference>
<dbReference type="AlphaFoldDB" id="A0ABD1M0P9"/>
<proteinExistence type="predicted"/>
<dbReference type="SUPFAM" id="SSF52540">
    <property type="entry name" value="P-loop containing nucleoside triphosphate hydrolases"/>
    <property type="match status" value="1"/>
</dbReference>
<evidence type="ECO:0000313" key="9">
    <source>
        <dbReference type="EMBL" id="KAL2329301.1"/>
    </source>
</evidence>
<dbReference type="Gene3D" id="1.20.5.4130">
    <property type="match status" value="1"/>
</dbReference>
<dbReference type="Gene3D" id="3.40.50.300">
    <property type="entry name" value="P-loop containing nucleotide triphosphate hydrolases"/>
    <property type="match status" value="1"/>
</dbReference>
<feature type="domain" description="Disease resistance R13L4/SHOC-2-like LRR" evidence="8">
    <location>
        <begin position="554"/>
        <end position="905"/>
    </location>
</feature>
<dbReference type="InterPro" id="IPR002182">
    <property type="entry name" value="NB-ARC"/>
</dbReference>
<dbReference type="Pfam" id="PF23598">
    <property type="entry name" value="LRR_14"/>
    <property type="match status" value="1"/>
</dbReference>
<dbReference type="InterPro" id="IPR055414">
    <property type="entry name" value="LRR_R13L4/SHOC2-like"/>
</dbReference>
<evidence type="ECO:0000256" key="2">
    <source>
        <dbReference type="ARBA" id="ARBA00022741"/>
    </source>
</evidence>
<dbReference type="Pfam" id="PF00931">
    <property type="entry name" value="NB-ARC"/>
    <property type="match status" value="1"/>
</dbReference>
<dbReference type="PANTHER" id="PTHR23155:SF1193">
    <property type="entry name" value="DISEASE RESISTANCE PROTEIN RPP13-RELATED"/>
    <property type="match status" value="1"/>
</dbReference>
<evidence type="ECO:0000256" key="3">
    <source>
        <dbReference type="ARBA" id="ARBA00022821"/>
    </source>
</evidence>
<dbReference type="GO" id="GO:0000166">
    <property type="term" value="F:nucleotide binding"/>
    <property type="evidence" value="ECO:0007669"/>
    <property type="project" value="UniProtKB-KW"/>
</dbReference>
<dbReference type="FunFam" id="1.10.10.10:FF:000322">
    <property type="entry name" value="Probable disease resistance protein At1g63360"/>
    <property type="match status" value="1"/>
</dbReference>
<keyword evidence="2" id="KW-0547">Nucleotide-binding</keyword>
<comment type="caution">
    <text evidence="9">The sequence shown here is derived from an EMBL/GenBank/DDBJ whole genome shotgun (WGS) entry which is preliminary data.</text>
</comment>
<dbReference type="GO" id="GO:0051707">
    <property type="term" value="P:response to other organism"/>
    <property type="evidence" value="ECO:0007669"/>
    <property type="project" value="UniProtKB-ARBA"/>
</dbReference>
<dbReference type="EMBL" id="JBGMDY010000007">
    <property type="protein sequence ID" value="KAL2329301.1"/>
    <property type="molecule type" value="Genomic_DNA"/>
</dbReference>
<feature type="domain" description="Disease resistance protein winged helix" evidence="7">
    <location>
        <begin position="436"/>
        <end position="507"/>
    </location>
</feature>
<dbReference type="Pfam" id="PF18052">
    <property type="entry name" value="Rx_N"/>
    <property type="match status" value="1"/>
</dbReference>
<evidence type="ECO:0000259" key="8">
    <source>
        <dbReference type="Pfam" id="PF23598"/>
    </source>
</evidence>
<feature type="coiled-coil region" evidence="4">
    <location>
        <begin position="102"/>
        <end position="159"/>
    </location>
</feature>
<dbReference type="SUPFAM" id="SSF52058">
    <property type="entry name" value="L domain-like"/>
    <property type="match status" value="1"/>
</dbReference>
<evidence type="ECO:0000259" key="7">
    <source>
        <dbReference type="Pfam" id="PF23559"/>
    </source>
</evidence>
<evidence type="ECO:0000313" key="10">
    <source>
        <dbReference type="Proteomes" id="UP001603857"/>
    </source>
</evidence>
<feature type="domain" description="NB-ARC" evidence="5">
    <location>
        <begin position="171"/>
        <end position="352"/>
    </location>
</feature>
<organism evidence="9 10">
    <name type="scientific">Flemingia macrophylla</name>
    <dbReference type="NCBI Taxonomy" id="520843"/>
    <lineage>
        <taxon>Eukaryota</taxon>
        <taxon>Viridiplantae</taxon>
        <taxon>Streptophyta</taxon>
        <taxon>Embryophyta</taxon>
        <taxon>Tracheophyta</taxon>
        <taxon>Spermatophyta</taxon>
        <taxon>Magnoliopsida</taxon>
        <taxon>eudicotyledons</taxon>
        <taxon>Gunneridae</taxon>
        <taxon>Pentapetalae</taxon>
        <taxon>rosids</taxon>
        <taxon>fabids</taxon>
        <taxon>Fabales</taxon>
        <taxon>Fabaceae</taxon>
        <taxon>Papilionoideae</taxon>
        <taxon>50 kb inversion clade</taxon>
        <taxon>NPAAA clade</taxon>
        <taxon>indigoferoid/millettioid clade</taxon>
        <taxon>Phaseoleae</taxon>
        <taxon>Flemingia</taxon>
    </lineage>
</organism>
<evidence type="ECO:0000256" key="4">
    <source>
        <dbReference type="SAM" id="Coils"/>
    </source>
</evidence>
<keyword evidence="1" id="KW-0677">Repeat</keyword>
<dbReference type="InterPro" id="IPR041118">
    <property type="entry name" value="Rx_N"/>
</dbReference>
<evidence type="ECO:0000259" key="6">
    <source>
        <dbReference type="Pfam" id="PF18052"/>
    </source>
</evidence>
<dbReference type="GO" id="GO:0006952">
    <property type="term" value="P:defense response"/>
    <property type="evidence" value="ECO:0007669"/>
    <property type="project" value="UniProtKB-KW"/>
</dbReference>
<dbReference type="InterPro" id="IPR027417">
    <property type="entry name" value="P-loop_NTPase"/>
</dbReference>
<dbReference type="InterPro" id="IPR044974">
    <property type="entry name" value="Disease_R_plants"/>
</dbReference>
<keyword evidence="10" id="KW-1185">Reference proteome</keyword>
<protein>
    <submittedName>
        <fullName evidence="9">Uncharacterized protein</fullName>
    </submittedName>
</protein>
<evidence type="ECO:0000256" key="1">
    <source>
        <dbReference type="ARBA" id="ARBA00022737"/>
    </source>
</evidence>
<sequence length="929" mass="106998">MADSVISFALNHLSQLVTREAKLLCGVEDRIKSLQNELEMINELLNTSKSDKGIEKTVVSQIRDVAQVAEDVIDTYIAKVALHKRRTIMGRLLHSFDQAKLLRNVAEKIDQIKNTISEIRNNKIKYEELQESNNESTTKEEEEKERTQLLHKLRRNVEEEDVVGFARDSKVIIKRLLEGGSPRNAVSIIGMGGLGKTTLARMVYNSSQVKQHFKFCAWVYVSNESRVKEIFLGLLKHLMPNLEYQCRNNKQGKKHTRELDISFLNEEELKKLVQKCLERKRYLVVLDDLWKTQDWDEVEDAFPDNNQGSRILITSRLKEVALHTSHHPPYYLQFLTEDESWKLFHKKVFRGEEYSSDLEYLGKQIVQSCRGLPLSIVVLAGLLANKEKSYSEWSKVVGHVNWYLTRDETQVKDIVLKLSYDNLPRRLKPCFLYLGIFPEDFEIPVRPLLQRWVAEGFIQETGNRDPDDVAEDYLYELIDRSLVQVATTKTSGSIKTCHIHDLLRDLCISESKKGKVFEVCTGNNILISTKPRRLSIHCNMGRYLSSNNNDHSCVRSLFLFGRRNFFIPRELKRLFKGFKVMRVLELGTDSCGKKLQSNLGDFIHLRYLRIQSDVRTIPASILTLQNLVTIDLGRWHIIFAVSFPGQVFFPCQIWKLKNLRHWYSRGPIRLRGHYSEPDEVMWNLQTMNAIDWNKQTSSLINKGTFPNLKKLGLQISQGIEAKWPMWLQSLQQLRKLSNFTILFEEKISGIGSNSMDFHIGCEPREVLHSIGQLSHVTVLHIHNVLDLLTCRIAFPPNVRKLTLAGIGGMTDEGMNALGNLTKLQILRLRGGTHRSDSFDLNCVEGGFPQLQVLQMTNLKVKNWKLGNGAMLCLRSLIIDDCRRLNDLPHELWSLIGLRKVQVKGPSESMAHMLQNLEIKEGVELIVEEY</sequence>
<dbReference type="FunFam" id="3.40.50.300:FF:001091">
    <property type="entry name" value="Probable disease resistance protein At1g61300"/>
    <property type="match status" value="1"/>
</dbReference>
<feature type="domain" description="Disease resistance N-terminal" evidence="6">
    <location>
        <begin position="5"/>
        <end position="86"/>
    </location>
</feature>
<accession>A0ABD1M0P9</accession>
<evidence type="ECO:0000259" key="5">
    <source>
        <dbReference type="Pfam" id="PF00931"/>
    </source>
</evidence>
<dbReference type="PRINTS" id="PR00364">
    <property type="entry name" value="DISEASERSIST"/>
</dbReference>
<dbReference type="InterPro" id="IPR032675">
    <property type="entry name" value="LRR_dom_sf"/>
</dbReference>
<gene>
    <name evidence="9" type="ORF">Fmac_022728</name>
</gene>
<dbReference type="InterPro" id="IPR058922">
    <property type="entry name" value="WHD_DRP"/>
</dbReference>
<name>A0ABD1M0P9_9FABA</name>